<feature type="transmembrane region" description="Helical" evidence="2">
    <location>
        <begin position="423"/>
        <end position="445"/>
    </location>
</feature>
<evidence type="ECO:0000256" key="1">
    <source>
        <dbReference type="SAM" id="MobiDB-lite"/>
    </source>
</evidence>
<feature type="transmembrane region" description="Helical" evidence="2">
    <location>
        <begin position="457"/>
        <end position="475"/>
    </location>
</feature>
<evidence type="ECO:0000313" key="4">
    <source>
        <dbReference type="Proteomes" id="UP000256970"/>
    </source>
</evidence>
<feature type="transmembrane region" description="Helical" evidence="2">
    <location>
        <begin position="293"/>
        <end position="315"/>
    </location>
</feature>
<feature type="transmembrane region" description="Helical" evidence="2">
    <location>
        <begin position="166"/>
        <end position="190"/>
    </location>
</feature>
<keyword evidence="2" id="KW-0472">Membrane</keyword>
<keyword evidence="2" id="KW-1133">Transmembrane helix</keyword>
<sequence>MAAERSADTTAAAVQMHRQQQQQQNGNQFAGAPTHIVDVAPPASSVQVCSAGSAQAPAQSSKGGRSAAAYRGPWMLSSSVSSTGAAADSTHAGDDSAGAGGGSIGAAASSTGSWAAGQAEQAASVVPQLQWRMFWAKLWVTAFAYGFDACAALVFTLSVLGTVQLAVLQGLAVAGVTLGSICYFLGLDFLPPTMAAYAKVAVSRERGGKSCQGSGSSSILQHCSCRAIRKHFLTKLSFGDDPGSHKIVTLVMKILPFCYIALYVLTLSLDAILGHASALDSYASARVVIDAFTLYACIVPLVLHGASALVAVGAVKLRLRRPERPPAHDSRGIARFSGLGDLPAVWAWQCWIDLAAKAAKVVGNSKPSVIEQVEAAGKDPAAKLTQAPGVLSPAEVRLSIVASVDRFFNGSWLMFQVYFLTEWIRIVLLIAAACIAVSWRTSAAASSTAKGQTAPDYMRAAVAVLSLAVTYIKSVRDKWRLLGRGMQQASFAGAVVLQLEHQMPAEHRSAAPKLKYMNRFGSFVARWWTVKAALQRMSDDELASAEMQQVLLVVQEMVRRANKAVLSENLKACYL</sequence>
<gene>
    <name evidence="3" type="ORF">BQ4739_LOCUS19628</name>
</gene>
<accession>A0A383WQ42</accession>
<name>A0A383WQ42_TETOB</name>
<dbReference type="AlphaFoldDB" id="A0A383WQ42"/>
<feature type="transmembrane region" description="Helical" evidence="2">
    <location>
        <begin position="138"/>
        <end position="160"/>
    </location>
</feature>
<feature type="compositionally biased region" description="Low complexity" evidence="1">
    <location>
        <begin position="1"/>
        <end position="28"/>
    </location>
</feature>
<evidence type="ECO:0000313" key="3">
    <source>
        <dbReference type="EMBL" id="SZX79349.1"/>
    </source>
</evidence>
<keyword evidence="2" id="KW-0812">Transmembrane</keyword>
<proteinExistence type="predicted"/>
<feature type="region of interest" description="Disordered" evidence="1">
    <location>
        <begin position="1"/>
        <end position="37"/>
    </location>
</feature>
<feature type="transmembrane region" description="Helical" evidence="2">
    <location>
        <begin position="254"/>
        <end position="273"/>
    </location>
</feature>
<dbReference type="Proteomes" id="UP000256970">
    <property type="component" value="Unassembled WGS sequence"/>
</dbReference>
<keyword evidence="4" id="KW-1185">Reference proteome</keyword>
<protein>
    <submittedName>
        <fullName evidence="3">Uncharacterized protein</fullName>
    </submittedName>
</protein>
<organism evidence="3 4">
    <name type="scientific">Tetradesmus obliquus</name>
    <name type="common">Green alga</name>
    <name type="synonym">Acutodesmus obliquus</name>
    <dbReference type="NCBI Taxonomy" id="3088"/>
    <lineage>
        <taxon>Eukaryota</taxon>
        <taxon>Viridiplantae</taxon>
        <taxon>Chlorophyta</taxon>
        <taxon>core chlorophytes</taxon>
        <taxon>Chlorophyceae</taxon>
        <taxon>CS clade</taxon>
        <taxon>Sphaeropleales</taxon>
        <taxon>Scenedesmaceae</taxon>
        <taxon>Tetradesmus</taxon>
    </lineage>
</organism>
<evidence type="ECO:0000256" key="2">
    <source>
        <dbReference type="SAM" id="Phobius"/>
    </source>
</evidence>
<reference evidence="3 4" key="1">
    <citation type="submission" date="2016-10" db="EMBL/GenBank/DDBJ databases">
        <authorList>
            <person name="Cai Z."/>
        </authorList>
    </citation>
    <scope>NUCLEOTIDE SEQUENCE [LARGE SCALE GENOMIC DNA]</scope>
</reference>
<dbReference type="EMBL" id="FNXT01001364">
    <property type="protein sequence ID" value="SZX79349.1"/>
    <property type="molecule type" value="Genomic_DNA"/>
</dbReference>